<evidence type="ECO:0000313" key="2">
    <source>
        <dbReference type="EMBL" id="EDM98879.1"/>
    </source>
</evidence>
<comment type="caution">
    <text evidence="2">The sequence shown here is derived from an EMBL/GenBank/DDBJ whole genome shotgun (WGS) entry which is preliminary data.</text>
</comment>
<dbReference type="Gene3D" id="3.10.450.50">
    <property type="match status" value="1"/>
</dbReference>
<dbReference type="InterPro" id="IPR037401">
    <property type="entry name" value="SnoaL-like"/>
</dbReference>
<gene>
    <name evidence="2" type="ORF">BACCAP_03682</name>
</gene>
<name>A6NZN0_9FIRM</name>
<keyword evidence="3" id="KW-1185">Reference proteome</keyword>
<dbReference type="Proteomes" id="UP000003639">
    <property type="component" value="Unassembled WGS sequence"/>
</dbReference>
<organism evidence="2 3">
    <name type="scientific">Pseudoflavonifractor capillosus ATCC 29799</name>
    <dbReference type="NCBI Taxonomy" id="411467"/>
    <lineage>
        <taxon>Bacteria</taxon>
        <taxon>Bacillati</taxon>
        <taxon>Bacillota</taxon>
        <taxon>Clostridia</taxon>
        <taxon>Eubacteriales</taxon>
        <taxon>Oscillospiraceae</taxon>
        <taxon>Pseudoflavonifractor</taxon>
    </lineage>
</organism>
<dbReference type="eggNOG" id="COG3631">
    <property type="taxonomic scope" value="Bacteria"/>
</dbReference>
<dbReference type="EMBL" id="AAXG02000032">
    <property type="protein sequence ID" value="EDM98879.1"/>
    <property type="molecule type" value="Genomic_DNA"/>
</dbReference>
<reference evidence="2 3" key="1">
    <citation type="submission" date="2007-04" db="EMBL/GenBank/DDBJ databases">
        <authorList>
            <person name="Fulton L."/>
            <person name="Clifton S."/>
            <person name="Fulton B."/>
            <person name="Xu J."/>
            <person name="Minx P."/>
            <person name="Pepin K.H."/>
            <person name="Johnson M."/>
            <person name="Thiruvilangam P."/>
            <person name="Bhonagiri V."/>
            <person name="Nash W.E."/>
            <person name="Mardis E.R."/>
            <person name="Wilson R.K."/>
        </authorList>
    </citation>
    <scope>NUCLEOTIDE SEQUENCE [LARGE SCALE GENOMIC DNA]</scope>
    <source>
        <strain evidence="2 3">ATCC 29799</strain>
    </source>
</reference>
<dbReference type="STRING" id="411467.BACCAP_03682"/>
<dbReference type="Pfam" id="PF12680">
    <property type="entry name" value="SnoaL_2"/>
    <property type="match status" value="1"/>
</dbReference>
<evidence type="ECO:0000313" key="3">
    <source>
        <dbReference type="Proteomes" id="UP000003639"/>
    </source>
</evidence>
<dbReference type="SUPFAM" id="SSF54427">
    <property type="entry name" value="NTF2-like"/>
    <property type="match status" value="1"/>
</dbReference>
<protein>
    <recommendedName>
        <fullName evidence="1">SnoaL-like domain-containing protein</fullName>
    </recommendedName>
</protein>
<proteinExistence type="predicted"/>
<feature type="domain" description="SnoaL-like" evidence="1">
    <location>
        <begin position="28"/>
        <end position="128"/>
    </location>
</feature>
<dbReference type="InterPro" id="IPR032710">
    <property type="entry name" value="NTF2-like_dom_sf"/>
</dbReference>
<dbReference type="AlphaFoldDB" id="A6NZN0"/>
<reference evidence="2 3" key="2">
    <citation type="submission" date="2007-06" db="EMBL/GenBank/DDBJ databases">
        <title>Draft genome sequence of Pseudoflavonifractor capillosus ATCC 29799.</title>
        <authorList>
            <person name="Sudarsanam P."/>
            <person name="Ley R."/>
            <person name="Guruge J."/>
            <person name="Turnbaugh P.J."/>
            <person name="Mahowald M."/>
            <person name="Liep D."/>
            <person name="Gordon J."/>
        </authorList>
    </citation>
    <scope>NUCLEOTIDE SEQUENCE [LARGE SCALE GENOMIC DNA]</scope>
    <source>
        <strain evidence="2 3">ATCC 29799</strain>
    </source>
</reference>
<accession>A6NZN0</accession>
<sequence length="159" mass="19193">MIKFIVKMGEKVKGQGGFCFMSERENIVRLWFNMWLTQQDLGIDNIFAADVVYTESWSPQYTDRETVKHWFEEWNTRGKVLAWDIKQFFHQGNQTVVIWYFKNQMDNGKIEEFDGISLIEWTQDNRIKTLKEFGCNLNNYNPYQNSDTPEFRNEKTNWF</sequence>
<evidence type="ECO:0000259" key="1">
    <source>
        <dbReference type="Pfam" id="PF12680"/>
    </source>
</evidence>